<proteinExistence type="predicted"/>
<reference evidence="1" key="1">
    <citation type="submission" date="2020-04" db="EMBL/GenBank/DDBJ databases">
        <authorList>
            <person name="Chiriac C."/>
            <person name="Salcher M."/>
            <person name="Ghai R."/>
            <person name="Kavagutti S V."/>
        </authorList>
    </citation>
    <scope>NUCLEOTIDE SEQUENCE</scope>
</reference>
<sequence length="83" mass="9195">MPLNLKETTADWLACQCGNIPIVDGFYSCLEDGRPVEPDADGLWDGSLYVCASCFSIYNIYTFEEIGKASDIAIQMFNVGFIQ</sequence>
<gene>
    <name evidence="1" type="ORF">UFOVP658_26</name>
</gene>
<evidence type="ECO:0000313" key="1">
    <source>
        <dbReference type="EMBL" id="CAB4155784.1"/>
    </source>
</evidence>
<protein>
    <submittedName>
        <fullName evidence="1">Uncharacterized protein</fullName>
    </submittedName>
</protein>
<dbReference type="EMBL" id="LR796639">
    <property type="protein sequence ID" value="CAB4155784.1"/>
    <property type="molecule type" value="Genomic_DNA"/>
</dbReference>
<accession>A0A6J5NK62</accession>
<organism evidence="1">
    <name type="scientific">uncultured Caudovirales phage</name>
    <dbReference type="NCBI Taxonomy" id="2100421"/>
    <lineage>
        <taxon>Viruses</taxon>
        <taxon>Duplodnaviria</taxon>
        <taxon>Heunggongvirae</taxon>
        <taxon>Uroviricota</taxon>
        <taxon>Caudoviricetes</taxon>
        <taxon>Peduoviridae</taxon>
        <taxon>Maltschvirus</taxon>
        <taxon>Maltschvirus maltsch</taxon>
    </lineage>
</organism>
<name>A0A6J5NK62_9CAUD</name>